<dbReference type="AlphaFoldDB" id="A0A841HFF5"/>
<reference evidence="1" key="1">
    <citation type="submission" date="2020-08" db="EMBL/GenBank/DDBJ databases">
        <title>Genomic Encyclopedia of Type Strains, Phase IV (KMG-IV): sequencing the most valuable type-strain genomes for metagenomic binning, comparative biology and taxonomic classification.</title>
        <authorList>
            <person name="Goeker M."/>
        </authorList>
    </citation>
    <scope>NUCLEOTIDE SEQUENCE</scope>
    <source>
        <strain evidence="1">DSM 669</strain>
    </source>
</reference>
<sequence>MTVERFVPGVKSPYNVQARIREGVSYRMMPGDDQTTMRVDIADTQAVARGDDPEAAVEAKLRAAREVLAVRKSQQGAEGPPTVPAHVSSPRLAKLTETQLRKHIDRLEADLQTVREGWEAVEGGGEE</sequence>
<dbReference type="RefSeq" id="WP_010902037.1">
    <property type="nucleotide sequence ID" value="NZ_JACHGX010000014.1"/>
</dbReference>
<dbReference type="Proteomes" id="UP000642919">
    <property type="component" value="Unassembled WGS sequence"/>
</dbReference>
<evidence type="ECO:0000313" key="2">
    <source>
        <dbReference type="Proteomes" id="UP000642919"/>
    </source>
</evidence>
<name>A0A841HFF5_HALSI</name>
<dbReference type="OMA" id="EYAPLNG"/>
<accession>A0A841HFF5</accession>
<comment type="caution">
    <text evidence="1">The sequence shown here is derived from an EMBL/GenBank/DDBJ whole genome shotgun (WGS) entry which is preliminary data.</text>
</comment>
<evidence type="ECO:0000313" key="1">
    <source>
        <dbReference type="EMBL" id="MBB6090982.1"/>
    </source>
</evidence>
<dbReference type="EMBL" id="JACHGX010000014">
    <property type="protein sequence ID" value="MBB6090982.1"/>
    <property type="molecule type" value="Genomic_DNA"/>
</dbReference>
<proteinExistence type="predicted"/>
<organism evidence="1 2">
    <name type="scientific">Halobacterium salinarum</name>
    <name type="common">Halobacterium halobium</name>
    <dbReference type="NCBI Taxonomy" id="2242"/>
    <lineage>
        <taxon>Archaea</taxon>
        <taxon>Methanobacteriati</taxon>
        <taxon>Methanobacteriota</taxon>
        <taxon>Stenosarchaea group</taxon>
        <taxon>Halobacteria</taxon>
        <taxon>Halobacteriales</taxon>
        <taxon>Halobacteriaceae</taxon>
        <taxon>Halobacterium</taxon>
    </lineage>
</organism>
<dbReference type="GeneID" id="68693097"/>
<protein>
    <submittedName>
        <fullName evidence="1">Uncharacterized protein</fullName>
    </submittedName>
</protein>
<gene>
    <name evidence="1" type="ORF">HNR49_002368</name>
</gene>